<dbReference type="EMBL" id="KK914640">
    <property type="protein sequence ID" value="KDP30865.1"/>
    <property type="molecule type" value="Genomic_DNA"/>
</dbReference>
<name>A0A067KF30_JATCU</name>
<evidence type="ECO:0000256" key="1">
    <source>
        <dbReference type="SAM" id="Coils"/>
    </source>
</evidence>
<proteinExistence type="predicted"/>
<dbReference type="Proteomes" id="UP000027138">
    <property type="component" value="Unassembled WGS sequence"/>
</dbReference>
<sequence length="253" mass="28378">MLKLTPSNEEKNDSDCCWKKVKRNNQASSAQHFYDPNNSSGFNNVICDDGSCELPLNSMSSILQPASSDLPLITSKDLDGNPPLKESSIGHYEGKQQDAHQTKKASSHATSEISAFCGNDFMTDCRRKVSVMTWKGLRAKIAKELETLKGQLDDSLSLEKEAIANSSFVEDELIEIEEELARLTSRKKVLESSLEEMKSDVLEKQSMVSKIYEKISKVEAMPIRIAEDDQSLSTLQKLLFDRCNELEQFECNP</sequence>
<evidence type="ECO:0000313" key="3">
    <source>
        <dbReference type="EMBL" id="KDP30865.1"/>
    </source>
</evidence>
<feature type="coiled-coil region" evidence="1">
    <location>
        <begin position="166"/>
        <end position="200"/>
    </location>
</feature>
<protein>
    <submittedName>
        <fullName evidence="3">Uncharacterized protein</fullName>
    </submittedName>
</protein>
<reference evidence="3 4" key="1">
    <citation type="journal article" date="2014" name="PLoS ONE">
        <title>Global Analysis of Gene Expression Profiles in Physic Nut (Jatropha curcas L.) Seedlings Exposed to Salt Stress.</title>
        <authorList>
            <person name="Zhang L."/>
            <person name="Zhang C."/>
            <person name="Wu P."/>
            <person name="Chen Y."/>
            <person name="Li M."/>
            <person name="Jiang H."/>
            <person name="Wu G."/>
        </authorList>
    </citation>
    <scope>NUCLEOTIDE SEQUENCE [LARGE SCALE GENOMIC DNA]</scope>
    <source>
        <strain evidence="4">cv. GZQX0401</strain>
        <tissue evidence="3">Young leaves</tissue>
    </source>
</reference>
<evidence type="ECO:0000256" key="2">
    <source>
        <dbReference type="SAM" id="MobiDB-lite"/>
    </source>
</evidence>
<feature type="compositionally biased region" description="Basic and acidic residues" evidence="2">
    <location>
        <begin position="92"/>
        <end position="101"/>
    </location>
</feature>
<keyword evidence="1" id="KW-0175">Coiled coil</keyword>
<organism evidence="3 4">
    <name type="scientific">Jatropha curcas</name>
    <name type="common">Barbados nut</name>
    <dbReference type="NCBI Taxonomy" id="180498"/>
    <lineage>
        <taxon>Eukaryota</taxon>
        <taxon>Viridiplantae</taxon>
        <taxon>Streptophyta</taxon>
        <taxon>Embryophyta</taxon>
        <taxon>Tracheophyta</taxon>
        <taxon>Spermatophyta</taxon>
        <taxon>Magnoliopsida</taxon>
        <taxon>eudicotyledons</taxon>
        <taxon>Gunneridae</taxon>
        <taxon>Pentapetalae</taxon>
        <taxon>rosids</taxon>
        <taxon>fabids</taxon>
        <taxon>Malpighiales</taxon>
        <taxon>Euphorbiaceae</taxon>
        <taxon>Crotonoideae</taxon>
        <taxon>Jatropheae</taxon>
        <taxon>Jatropha</taxon>
    </lineage>
</organism>
<accession>A0A067KF30</accession>
<keyword evidence="4" id="KW-1185">Reference proteome</keyword>
<gene>
    <name evidence="3" type="ORF">JCGZ_15559</name>
</gene>
<feature type="region of interest" description="Disordered" evidence="2">
    <location>
        <begin position="73"/>
        <end position="105"/>
    </location>
</feature>
<evidence type="ECO:0000313" key="4">
    <source>
        <dbReference type="Proteomes" id="UP000027138"/>
    </source>
</evidence>
<dbReference type="AlphaFoldDB" id="A0A067KF30"/>